<comment type="subcellular location">
    <subcellularLocation>
        <location evidence="1">Cell envelope</location>
    </subcellularLocation>
</comment>
<dbReference type="GO" id="GO:0030313">
    <property type="term" value="C:cell envelope"/>
    <property type="evidence" value="ECO:0007669"/>
    <property type="project" value="UniProtKB-SubCell"/>
</dbReference>
<protein>
    <recommendedName>
        <fullName evidence="3">CzcB-like barrel-sandwich hybrid domain-containing protein</fullName>
    </recommendedName>
</protein>
<dbReference type="OrthoDB" id="9806939at2"/>
<sequence>MDIQRKVNPKPFWKKYGVVLLVVALLIGTYSIKNILGNASYFIERSAVVIAKVEQGDFRVNVRATGVLKPLNIRWVSSQVSGRAEQVFVKAGAEVNKGDVLVTLSNPELHRNLEKARWELEAKKAESHVAFVMLESQMVDLENSVLSAKYSYQSAKLKLDAETALLAQGNATVSALEYQRSQLTVKQQMQYWRAQQQKAKKMKANMAATKISQNARIGLVENNYQRVKEQVAALQVRSSTSGVVQQVSLELGERAQVGDSVALVADQKTLFAELQVQEVRVRDIALGQLVTIDTRTSEIIGEVMRIDPAVKSGMVLVDVKLISDLPVEARPELTVDGLIAISNIENALYVKRPVYAPRHSKVGLYKLSQDQQFASKHAVGLGQSSVNKIQIIEGLMLGDEIIVSDTSSWQEHQEVKLN</sequence>
<dbReference type="Proteomes" id="UP000029843">
    <property type="component" value="Unassembled WGS sequence"/>
</dbReference>
<reference evidence="4 5" key="1">
    <citation type="submission" date="2014-08" db="EMBL/GenBank/DDBJ databases">
        <title>Genomic and Phenotypic Diversity of Colwellia psychrerythraea strains from Disparate Marine Basins.</title>
        <authorList>
            <person name="Techtmann S.M."/>
            <person name="Stelling S.C."/>
            <person name="Utturkar S.M."/>
            <person name="Alshibli N."/>
            <person name="Harris A."/>
            <person name="Brown S.D."/>
            <person name="Hazen T.C."/>
        </authorList>
    </citation>
    <scope>NUCLEOTIDE SEQUENCE [LARGE SCALE GENOMIC DNA]</scope>
    <source>
        <strain evidence="4 5">ND2E</strain>
    </source>
</reference>
<gene>
    <name evidence="4" type="ORF">ND2E_0299</name>
</gene>
<dbReference type="AlphaFoldDB" id="A0A099K9Y0"/>
<evidence type="ECO:0000313" key="4">
    <source>
        <dbReference type="EMBL" id="KGJ86892.1"/>
    </source>
</evidence>
<dbReference type="PANTHER" id="PTHR32347">
    <property type="entry name" value="EFFLUX SYSTEM COMPONENT YKNX-RELATED"/>
    <property type="match status" value="1"/>
</dbReference>
<dbReference type="PANTHER" id="PTHR32347:SF23">
    <property type="entry name" value="BLL5650 PROTEIN"/>
    <property type="match status" value="1"/>
</dbReference>
<evidence type="ECO:0000259" key="3">
    <source>
        <dbReference type="Pfam" id="PF25973"/>
    </source>
</evidence>
<name>A0A099K9Y0_COLPS</name>
<dbReference type="PATRIC" id="fig|28229.4.peg.3777"/>
<dbReference type="InterPro" id="IPR058647">
    <property type="entry name" value="BSH_CzcB-like"/>
</dbReference>
<dbReference type="Gene3D" id="1.10.287.470">
    <property type="entry name" value="Helix hairpin bin"/>
    <property type="match status" value="1"/>
</dbReference>
<organism evidence="4 5">
    <name type="scientific">Colwellia psychrerythraea</name>
    <name type="common">Vibrio psychroerythus</name>
    <dbReference type="NCBI Taxonomy" id="28229"/>
    <lineage>
        <taxon>Bacteria</taxon>
        <taxon>Pseudomonadati</taxon>
        <taxon>Pseudomonadota</taxon>
        <taxon>Gammaproteobacteria</taxon>
        <taxon>Alteromonadales</taxon>
        <taxon>Colwelliaceae</taxon>
        <taxon>Colwellia</taxon>
    </lineage>
</organism>
<dbReference type="InterPro" id="IPR050465">
    <property type="entry name" value="UPF0194_transport"/>
</dbReference>
<accession>A0A099K9Y0</accession>
<evidence type="ECO:0000313" key="5">
    <source>
        <dbReference type="Proteomes" id="UP000029843"/>
    </source>
</evidence>
<dbReference type="Gene3D" id="2.40.50.100">
    <property type="match status" value="1"/>
</dbReference>
<evidence type="ECO:0000256" key="2">
    <source>
        <dbReference type="ARBA" id="ARBA00023054"/>
    </source>
</evidence>
<dbReference type="Pfam" id="PF25973">
    <property type="entry name" value="BSH_CzcB"/>
    <property type="match status" value="1"/>
</dbReference>
<dbReference type="Gene3D" id="2.40.30.170">
    <property type="match status" value="1"/>
</dbReference>
<keyword evidence="2" id="KW-0175">Coiled coil</keyword>
<dbReference type="EMBL" id="JQED01000055">
    <property type="protein sequence ID" value="KGJ86892.1"/>
    <property type="molecule type" value="Genomic_DNA"/>
</dbReference>
<evidence type="ECO:0000256" key="1">
    <source>
        <dbReference type="ARBA" id="ARBA00004196"/>
    </source>
</evidence>
<proteinExistence type="predicted"/>
<feature type="domain" description="CzcB-like barrel-sandwich hybrid" evidence="3">
    <location>
        <begin position="75"/>
        <end position="266"/>
    </location>
</feature>
<dbReference type="SUPFAM" id="SSF111369">
    <property type="entry name" value="HlyD-like secretion proteins"/>
    <property type="match status" value="1"/>
</dbReference>
<comment type="caution">
    <text evidence="4">The sequence shown here is derived from an EMBL/GenBank/DDBJ whole genome shotgun (WGS) entry which is preliminary data.</text>
</comment>
<dbReference type="RefSeq" id="WP_033095384.1">
    <property type="nucleotide sequence ID" value="NZ_JQED01000055.1"/>
</dbReference>